<sequence length="283" mass="31704">MSTAMSQPQSWTPIADNRARPGNRVPPFAPSSAELGVYAKYVGRVRENPSLPPRALILGSTPELRDLTISAGLEAHALDISPEMLVKFSALMEHAGSELDKRHLGDWRATEFPAGYFGLVFGDGSLMSLASREDNETVVGRCARSLSPGGYLVARNSCFVSDYDGYRDASALVGDYRAGKLTWNDLFMELRFFVFKDQAYNPANFQYDAGVTFRRIDELQAAGLLPDGEYKRINEFRNSIINTVYPEAEFVSMVGRHGFRLEETFHDGPELFFRHFFMLAFAR</sequence>
<dbReference type="AlphaFoldDB" id="A0A0G2ANU1"/>
<accession>A0A0G2ANU1</accession>
<evidence type="ECO:0000313" key="4">
    <source>
        <dbReference type="Proteomes" id="UP000033870"/>
    </source>
</evidence>
<feature type="compositionally biased region" description="Polar residues" evidence="1">
    <location>
        <begin position="1"/>
        <end position="12"/>
    </location>
</feature>
<evidence type="ECO:0000313" key="3">
    <source>
        <dbReference type="EMBL" id="KKW43017.1"/>
    </source>
</evidence>
<reference evidence="3 4" key="1">
    <citation type="journal article" date="2015" name="Nature">
        <title>rRNA introns, odd ribosomes, and small enigmatic genomes across a large radiation of phyla.</title>
        <authorList>
            <person name="Brown C.T."/>
            <person name="Hug L.A."/>
            <person name="Thomas B.C."/>
            <person name="Sharon I."/>
            <person name="Castelle C.J."/>
            <person name="Singh A."/>
            <person name="Wilkins M.J."/>
            <person name="Williams K.H."/>
            <person name="Banfield J.F."/>
        </authorList>
    </citation>
    <scope>NUCLEOTIDE SEQUENCE [LARGE SCALE GENOMIC DNA]</scope>
</reference>
<dbReference type="SUPFAM" id="SSF53335">
    <property type="entry name" value="S-adenosyl-L-methionine-dependent methyltransferases"/>
    <property type="match status" value="1"/>
</dbReference>
<dbReference type="EMBL" id="LCRX01000001">
    <property type="protein sequence ID" value="KKW43017.1"/>
    <property type="molecule type" value="Genomic_DNA"/>
</dbReference>
<dbReference type="Pfam" id="PF13649">
    <property type="entry name" value="Methyltransf_25"/>
    <property type="match status" value="1"/>
</dbReference>
<comment type="caution">
    <text evidence="3">The sequence shown here is derived from an EMBL/GenBank/DDBJ whole genome shotgun (WGS) entry which is preliminary data.</text>
</comment>
<gene>
    <name evidence="3" type="ORF">UY92_C0001G0031</name>
</gene>
<feature type="domain" description="Methyltransferase" evidence="2">
    <location>
        <begin position="73"/>
        <end position="150"/>
    </location>
</feature>
<proteinExistence type="predicted"/>
<dbReference type="GO" id="GO:0008757">
    <property type="term" value="F:S-adenosylmethionine-dependent methyltransferase activity"/>
    <property type="evidence" value="ECO:0007669"/>
    <property type="project" value="InterPro"/>
</dbReference>
<dbReference type="InterPro" id="IPR041698">
    <property type="entry name" value="Methyltransf_25"/>
</dbReference>
<organism evidence="3 4">
    <name type="scientific">Candidatus Magasanikbacteria bacterium GW2011_GWA2_56_11</name>
    <dbReference type="NCBI Taxonomy" id="1619044"/>
    <lineage>
        <taxon>Bacteria</taxon>
        <taxon>Candidatus Magasanikiibacteriota</taxon>
    </lineage>
</organism>
<dbReference type="Proteomes" id="UP000033870">
    <property type="component" value="Unassembled WGS sequence"/>
</dbReference>
<name>A0A0G2ANU1_9BACT</name>
<dbReference type="InterPro" id="IPR029063">
    <property type="entry name" value="SAM-dependent_MTases_sf"/>
</dbReference>
<protein>
    <recommendedName>
        <fullName evidence="2">Methyltransferase domain-containing protein</fullName>
    </recommendedName>
</protein>
<dbReference type="STRING" id="1619044.UY92_C0001G0031"/>
<feature type="region of interest" description="Disordered" evidence="1">
    <location>
        <begin position="1"/>
        <end position="27"/>
    </location>
</feature>
<evidence type="ECO:0000256" key="1">
    <source>
        <dbReference type="SAM" id="MobiDB-lite"/>
    </source>
</evidence>
<dbReference type="Gene3D" id="3.40.50.150">
    <property type="entry name" value="Vaccinia Virus protein VP39"/>
    <property type="match status" value="1"/>
</dbReference>
<evidence type="ECO:0000259" key="2">
    <source>
        <dbReference type="Pfam" id="PF13649"/>
    </source>
</evidence>